<evidence type="ECO:0000256" key="1">
    <source>
        <dbReference type="ARBA" id="ARBA00001971"/>
    </source>
</evidence>
<dbReference type="InterPro" id="IPR047146">
    <property type="entry name" value="Cyt_P450_E_CYP52_fungi"/>
</dbReference>
<sequence>MSFLSTPGLWCAAIAWFIYRLIHLHSSYKSSQIFSSQNGCRKAPRLRNWWPLGIDRLIQIWTADSEQRLMELFTFHFRDVGNTLEQKFLGTRAFGTIEPQNLESMMSTKSTDFGFGLRRQIFFPLLGDGIFTQDGKAWKRSRELLRPQFTRQQYRGLDIFRSHVDTLLRHIPDNGVPVDLQPLFFHLTLDTTTEFLFGKSVNSLEGSNVLSGGKTFAEDFDIAQNFVVQRFRLLDLYWLIGGSKFRRSCASVHRFVDDIIDARNESTQQEGERSERYIFFDAVAQDAKDRKSLRAQLVNVLLAGRDTTACLLSWTFYCLARHPDVLARLNAEIAATVGANVDLTREDLKKMPYLANVLKEVLRLYPSVPVNTRTAHKTTTLPTGGGPDRTSPVLIRKGENVAFCVYAMHRREDLYGKDANDFRPERWDEDLPLFRDEKTAAWGYLPFNGGPRVCLGQDFALIEASYTIVRILQKYPQVKPGSHDWSQKRTWLGWSSHKTEGIQKIAEERQKMTLVLSLGDGCKVIFGR</sequence>
<comment type="cofactor">
    <cofactor evidence="1 8">
        <name>heme</name>
        <dbReference type="ChEBI" id="CHEBI:30413"/>
    </cofactor>
</comment>
<keyword evidence="7 9" id="KW-0503">Monooxygenase</keyword>
<keyword evidence="3 8" id="KW-0349">Heme</keyword>
<keyword evidence="5 9" id="KW-0560">Oxidoreductase</keyword>
<dbReference type="InterPro" id="IPR001128">
    <property type="entry name" value="Cyt_P450"/>
</dbReference>
<comment type="similarity">
    <text evidence="2 9">Belongs to the cytochrome P450 family.</text>
</comment>
<evidence type="ECO:0000256" key="7">
    <source>
        <dbReference type="ARBA" id="ARBA00023033"/>
    </source>
</evidence>
<evidence type="ECO:0000256" key="8">
    <source>
        <dbReference type="PIRSR" id="PIRSR602402-1"/>
    </source>
</evidence>
<dbReference type="SUPFAM" id="SSF48264">
    <property type="entry name" value="Cytochrome P450"/>
    <property type="match status" value="1"/>
</dbReference>
<dbReference type="Pfam" id="PF00067">
    <property type="entry name" value="p450"/>
    <property type="match status" value="1"/>
</dbReference>
<dbReference type="PANTHER" id="PTHR24287:SF18">
    <property type="entry name" value="CYTOCHROME P450 MONOOXYGENASE APDE-RELATED"/>
    <property type="match status" value="1"/>
</dbReference>
<dbReference type="InterPro" id="IPR036396">
    <property type="entry name" value="Cyt_P450_sf"/>
</dbReference>
<proteinExistence type="inferred from homology"/>
<evidence type="ECO:0000256" key="6">
    <source>
        <dbReference type="ARBA" id="ARBA00023004"/>
    </source>
</evidence>
<accession>A0A5N7CQ54</accession>
<dbReference type="EMBL" id="ML735218">
    <property type="protein sequence ID" value="KAE8395643.1"/>
    <property type="molecule type" value="Genomic_DNA"/>
</dbReference>
<dbReference type="PROSITE" id="PS00086">
    <property type="entry name" value="CYTOCHROME_P450"/>
    <property type="match status" value="1"/>
</dbReference>
<dbReference type="AlphaFoldDB" id="A0A5N7CQ54"/>
<organism evidence="10">
    <name type="scientific">Petromyces alliaceus</name>
    <name type="common">Aspergillus alliaceus</name>
    <dbReference type="NCBI Taxonomy" id="209559"/>
    <lineage>
        <taxon>Eukaryota</taxon>
        <taxon>Fungi</taxon>
        <taxon>Dikarya</taxon>
        <taxon>Ascomycota</taxon>
        <taxon>Pezizomycotina</taxon>
        <taxon>Eurotiomycetes</taxon>
        <taxon>Eurotiomycetidae</taxon>
        <taxon>Eurotiales</taxon>
        <taxon>Aspergillaceae</taxon>
        <taxon>Aspergillus</taxon>
        <taxon>Aspergillus subgen. Circumdati</taxon>
    </lineage>
</organism>
<evidence type="ECO:0000256" key="4">
    <source>
        <dbReference type="ARBA" id="ARBA00022723"/>
    </source>
</evidence>
<name>A0A5N7CQ54_PETAA</name>
<dbReference type="InterPro" id="IPR002402">
    <property type="entry name" value="Cyt_P450_E_grp-II"/>
</dbReference>
<dbReference type="PRINTS" id="PR00385">
    <property type="entry name" value="P450"/>
</dbReference>
<dbReference type="OrthoDB" id="1470350at2759"/>
<reference evidence="10" key="1">
    <citation type="submission" date="2019-04" db="EMBL/GenBank/DDBJ databases">
        <title>Friends and foes A comparative genomics studyof 23 Aspergillus species from section Flavi.</title>
        <authorList>
            <consortium name="DOE Joint Genome Institute"/>
            <person name="Kjaerbolling I."/>
            <person name="Vesth T."/>
            <person name="Frisvad J.C."/>
            <person name="Nybo J.L."/>
            <person name="Theobald S."/>
            <person name="Kildgaard S."/>
            <person name="Isbrandt T."/>
            <person name="Kuo A."/>
            <person name="Sato A."/>
            <person name="Lyhne E.K."/>
            <person name="Kogle M.E."/>
            <person name="Wiebenga A."/>
            <person name="Kun R.S."/>
            <person name="Lubbers R.J."/>
            <person name="Makela M.R."/>
            <person name="Barry K."/>
            <person name="Chovatia M."/>
            <person name="Clum A."/>
            <person name="Daum C."/>
            <person name="Haridas S."/>
            <person name="He G."/>
            <person name="LaButti K."/>
            <person name="Lipzen A."/>
            <person name="Mondo S."/>
            <person name="Riley R."/>
            <person name="Salamov A."/>
            <person name="Simmons B.A."/>
            <person name="Magnuson J.K."/>
            <person name="Henrissat B."/>
            <person name="Mortensen U.H."/>
            <person name="Larsen T.O."/>
            <person name="Devries R.P."/>
            <person name="Grigoriev I.V."/>
            <person name="Machida M."/>
            <person name="Baker S.E."/>
            <person name="Andersen M.R."/>
        </authorList>
    </citation>
    <scope>NUCLEOTIDE SEQUENCE [LARGE SCALE GENOMIC DNA]</scope>
    <source>
        <strain evidence="10">IBT 14317</strain>
    </source>
</reference>
<keyword evidence="6 8" id="KW-0408">Iron</keyword>
<gene>
    <name evidence="10" type="ORF">BDV23DRAFT_145303</name>
</gene>
<protein>
    <submittedName>
        <fullName evidence="10">Cytochrome P450</fullName>
    </submittedName>
</protein>
<evidence type="ECO:0000256" key="5">
    <source>
        <dbReference type="ARBA" id="ARBA00023002"/>
    </source>
</evidence>
<dbReference type="GO" id="GO:0016712">
    <property type="term" value="F:oxidoreductase activity, acting on paired donors, with incorporation or reduction of molecular oxygen, reduced flavin or flavoprotein as one donor, and incorporation of one atom of oxygen"/>
    <property type="evidence" value="ECO:0007669"/>
    <property type="project" value="InterPro"/>
</dbReference>
<dbReference type="PRINTS" id="PR01239">
    <property type="entry name" value="EP450IICYP52"/>
</dbReference>
<evidence type="ECO:0000256" key="2">
    <source>
        <dbReference type="ARBA" id="ARBA00010617"/>
    </source>
</evidence>
<dbReference type="InterPro" id="IPR002974">
    <property type="entry name" value="Cyt_P450_E_CYP52_ascomycetes"/>
</dbReference>
<evidence type="ECO:0000313" key="10">
    <source>
        <dbReference type="EMBL" id="KAE8395643.1"/>
    </source>
</evidence>
<evidence type="ECO:0000256" key="9">
    <source>
        <dbReference type="RuleBase" id="RU000461"/>
    </source>
</evidence>
<dbReference type="Gene3D" id="1.10.630.10">
    <property type="entry name" value="Cytochrome P450"/>
    <property type="match status" value="1"/>
</dbReference>
<keyword evidence="4 8" id="KW-0479">Metal-binding</keyword>
<dbReference type="InterPro" id="IPR017972">
    <property type="entry name" value="Cyt_P450_CS"/>
</dbReference>
<dbReference type="Proteomes" id="UP000326877">
    <property type="component" value="Unassembled WGS sequence"/>
</dbReference>
<feature type="binding site" description="axial binding residue" evidence="8">
    <location>
        <position position="454"/>
    </location>
    <ligand>
        <name>heme</name>
        <dbReference type="ChEBI" id="CHEBI:30413"/>
    </ligand>
    <ligandPart>
        <name>Fe</name>
        <dbReference type="ChEBI" id="CHEBI:18248"/>
    </ligandPart>
</feature>
<dbReference type="GO" id="GO:0020037">
    <property type="term" value="F:heme binding"/>
    <property type="evidence" value="ECO:0007669"/>
    <property type="project" value="InterPro"/>
</dbReference>
<dbReference type="PRINTS" id="PR00464">
    <property type="entry name" value="EP450II"/>
</dbReference>
<dbReference type="PANTHER" id="PTHR24287">
    <property type="entry name" value="P450, PUTATIVE (EUROFUNG)-RELATED"/>
    <property type="match status" value="1"/>
</dbReference>
<dbReference type="GO" id="GO:0005506">
    <property type="term" value="F:iron ion binding"/>
    <property type="evidence" value="ECO:0007669"/>
    <property type="project" value="InterPro"/>
</dbReference>
<dbReference type="CDD" id="cd11063">
    <property type="entry name" value="CYP52"/>
    <property type="match status" value="1"/>
</dbReference>
<evidence type="ECO:0000256" key="3">
    <source>
        <dbReference type="ARBA" id="ARBA00022617"/>
    </source>
</evidence>